<dbReference type="Gene3D" id="6.10.340.10">
    <property type="match status" value="1"/>
</dbReference>
<evidence type="ECO:0000313" key="13">
    <source>
        <dbReference type="EMBL" id="QHC50802.1"/>
    </source>
</evidence>
<dbReference type="SUPFAM" id="SSF55874">
    <property type="entry name" value="ATPase domain of HSP90 chaperone/DNA topoisomerase II/histidine kinase"/>
    <property type="match status" value="1"/>
</dbReference>
<evidence type="ECO:0000259" key="12">
    <source>
        <dbReference type="PROSITE" id="PS50109"/>
    </source>
</evidence>
<evidence type="ECO:0000256" key="3">
    <source>
        <dbReference type="ARBA" id="ARBA00022553"/>
    </source>
</evidence>
<evidence type="ECO:0000256" key="2">
    <source>
        <dbReference type="ARBA" id="ARBA00012438"/>
    </source>
</evidence>
<keyword evidence="11" id="KW-1133">Transmembrane helix</keyword>
<keyword evidence="14" id="KW-1185">Reference proteome</keyword>
<dbReference type="Proteomes" id="UP000464013">
    <property type="component" value="Chromosome"/>
</dbReference>
<dbReference type="GO" id="GO:0030295">
    <property type="term" value="F:protein kinase activator activity"/>
    <property type="evidence" value="ECO:0007669"/>
    <property type="project" value="TreeGrafter"/>
</dbReference>
<reference evidence="13 14" key="1">
    <citation type="submission" date="2019-01" db="EMBL/GenBank/DDBJ databases">
        <title>Complete genome of a denitifying bacterium Halomons sp. BC-M4-5.</title>
        <authorList>
            <person name="Wang L."/>
            <person name="Shao Z."/>
        </authorList>
    </citation>
    <scope>NUCLEOTIDE SEQUENCE [LARGE SCALE GENOMIC DNA]</scope>
    <source>
        <strain evidence="13 14">BC-M4-5</strain>
    </source>
</reference>
<evidence type="ECO:0000256" key="5">
    <source>
        <dbReference type="ARBA" id="ARBA00022741"/>
    </source>
</evidence>
<dbReference type="InterPro" id="IPR004358">
    <property type="entry name" value="Sig_transdc_His_kin-like_C"/>
</dbReference>
<comment type="catalytic activity">
    <reaction evidence="1">
        <text>ATP + protein L-histidine = ADP + protein N-phospho-L-histidine.</text>
        <dbReference type="EC" id="2.7.13.3"/>
    </reaction>
</comment>
<dbReference type="FunFam" id="1.10.287.130:FF:000001">
    <property type="entry name" value="Two-component sensor histidine kinase"/>
    <property type="match status" value="1"/>
</dbReference>
<dbReference type="GO" id="GO:0007234">
    <property type="term" value="P:osmosensory signaling via phosphorelay pathway"/>
    <property type="evidence" value="ECO:0007669"/>
    <property type="project" value="TreeGrafter"/>
</dbReference>
<evidence type="ECO:0000256" key="1">
    <source>
        <dbReference type="ARBA" id="ARBA00000085"/>
    </source>
</evidence>
<dbReference type="EC" id="2.7.13.3" evidence="2"/>
<feature type="compositionally biased region" description="Polar residues" evidence="10">
    <location>
        <begin position="219"/>
        <end position="235"/>
    </location>
</feature>
<dbReference type="CDD" id="cd00075">
    <property type="entry name" value="HATPase"/>
    <property type="match status" value="1"/>
</dbReference>
<proteinExistence type="predicted"/>
<dbReference type="FunFam" id="3.30.565.10:FF:000006">
    <property type="entry name" value="Sensor histidine kinase WalK"/>
    <property type="match status" value="1"/>
</dbReference>
<keyword evidence="7" id="KW-0067">ATP-binding</keyword>
<organism evidence="13 14">
    <name type="scientific">Billgrantia tianxiuensis</name>
    <dbReference type="NCBI Taxonomy" id="2497861"/>
    <lineage>
        <taxon>Bacteria</taxon>
        <taxon>Pseudomonadati</taxon>
        <taxon>Pseudomonadota</taxon>
        <taxon>Gammaproteobacteria</taxon>
        <taxon>Oceanospirillales</taxon>
        <taxon>Halomonadaceae</taxon>
        <taxon>Billgrantia</taxon>
    </lineage>
</organism>
<keyword evidence="3" id="KW-0597">Phosphoprotein</keyword>
<name>A0A6I6SMF3_9GAMM</name>
<keyword evidence="8" id="KW-0902">Two-component regulatory system</keyword>
<feature type="region of interest" description="Disordered" evidence="10">
    <location>
        <begin position="219"/>
        <end position="239"/>
    </location>
</feature>
<keyword evidence="11" id="KW-0812">Transmembrane</keyword>
<dbReference type="OrthoDB" id="9804645at2"/>
<evidence type="ECO:0000256" key="6">
    <source>
        <dbReference type="ARBA" id="ARBA00022777"/>
    </source>
</evidence>
<dbReference type="PRINTS" id="PR00344">
    <property type="entry name" value="BCTRLSENSOR"/>
</dbReference>
<dbReference type="Pfam" id="PF00512">
    <property type="entry name" value="HisKA"/>
    <property type="match status" value="1"/>
</dbReference>
<dbReference type="InterPro" id="IPR036097">
    <property type="entry name" value="HisK_dim/P_sf"/>
</dbReference>
<accession>A0A6I6SMF3</accession>
<keyword evidence="6 13" id="KW-0418">Kinase</keyword>
<dbReference type="SUPFAM" id="SSF47384">
    <property type="entry name" value="Homodimeric domain of signal transducing histidine kinase"/>
    <property type="match status" value="1"/>
</dbReference>
<keyword evidence="4" id="KW-0808">Transferase</keyword>
<evidence type="ECO:0000313" key="14">
    <source>
        <dbReference type="Proteomes" id="UP000464013"/>
    </source>
</evidence>
<dbReference type="GO" id="GO:0000155">
    <property type="term" value="F:phosphorelay sensor kinase activity"/>
    <property type="evidence" value="ECO:0007669"/>
    <property type="project" value="InterPro"/>
</dbReference>
<dbReference type="SMART" id="SM00387">
    <property type="entry name" value="HATPase_c"/>
    <property type="match status" value="1"/>
</dbReference>
<dbReference type="Pfam" id="PF02518">
    <property type="entry name" value="HATPase_c"/>
    <property type="match status" value="1"/>
</dbReference>
<evidence type="ECO:0000256" key="4">
    <source>
        <dbReference type="ARBA" id="ARBA00022679"/>
    </source>
</evidence>
<feature type="domain" description="Histidine kinase" evidence="12">
    <location>
        <begin position="283"/>
        <end position="500"/>
    </location>
</feature>
<evidence type="ECO:0000256" key="10">
    <source>
        <dbReference type="SAM" id="MobiDB-lite"/>
    </source>
</evidence>
<dbReference type="KEGG" id="htx:EKK97_16165"/>
<dbReference type="InterPro" id="IPR003594">
    <property type="entry name" value="HATPase_dom"/>
</dbReference>
<keyword evidence="9 11" id="KW-0472">Membrane</keyword>
<dbReference type="InterPro" id="IPR050351">
    <property type="entry name" value="BphY/WalK/GraS-like"/>
</dbReference>
<dbReference type="InterPro" id="IPR036890">
    <property type="entry name" value="HATPase_C_sf"/>
</dbReference>
<dbReference type="SMART" id="SM00388">
    <property type="entry name" value="HisKA"/>
    <property type="match status" value="1"/>
</dbReference>
<dbReference type="RefSeq" id="WP_159553430.1">
    <property type="nucleotide sequence ID" value="NZ_CP035042.1"/>
</dbReference>
<evidence type="ECO:0000256" key="9">
    <source>
        <dbReference type="ARBA" id="ARBA00023136"/>
    </source>
</evidence>
<evidence type="ECO:0000256" key="8">
    <source>
        <dbReference type="ARBA" id="ARBA00023012"/>
    </source>
</evidence>
<dbReference type="AlphaFoldDB" id="A0A6I6SMF3"/>
<dbReference type="GO" id="GO:0000156">
    <property type="term" value="F:phosphorelay response regulator activity"/>
    <property type="evidence" value="ECO:0007669"/>
    <property type="project" value="TreeGrafter"/>
</dbReference>
<keyword evidence="5" id="KW-0547">Nucleotide-binding</keyword>
<gene>
    <name evidence="13" type="ORF">EKK97_16165</name>
</gene>
<dbReference type="EMBL" id="CP035042">
    <property type="protein sequence ID" value="QHC50802.1"/>
    <property type="molecule type" value="Genomic_DNA"/>
</dbReference>
<dbReference type="GO" id="GO:0005524">
    <property type="term" value="F:ATP binding"/>
    <property type="evidence" value="ECO:0007669"/>
    <property type="project" value="UniProtKB-KW"/>
</dbReference>
<dbReference type="InterPro" id="IPR003661">
    <property type="entry name" value="HisK_dim/P_dom"/>
</dbReference>
<dbReference type="PANTHER" id="PTHR42878">
    <property type="entry name" value="TWO-COMPONENT HISTIDINE KINASE"/>
    <property type="match status" value="1"/>
</dbReference>
<dbReference type="GO" id="GO:0005886">
    <property type="term" value="C:plasma membrane"/>
    <property type="evidence" value="ECO:0007669"/>
    <property type="project" value="UniProtKB-ARBA"/>
</dbReference>
<protein>
    <recommendedName>
        <fullName evidence="2">histidine kinase</fullName>
        <ecNumber evidence="2">2.7.13.3</ecNumber>
    </recommendedName>
</protein>
<evidence type="ECO:0000256" key="11">
    <source>
        <dbReference type="SAM" id="Phobius"/>
    </source>
</evidence>
<sequence length="510" mass="56536">MLKTLYTRLSLGLFLLLLAVGLLYTFISLYSLREYSASVNQALYQDLAKNLVSDRNLVSEGELDRSALEELFALYMTINPSIEIYLLDLDGTILSYSADPTKIKRNQVSLSPIHRLMGDMSLYPLLGDDPRSHDRQKVFSVTPVPGAENPEGYLYVVLRGEEYDAAETMARGGKVLEMSAWALLVSLVVAMIAGLTIFRLLTRRLRSLTRLVEEFENSDMSLSPPSTCSNSTGHNSRWHGRRPVVRDEIDYLGVTFDEMAHRIACQIEQLTEKDAQRRRLIAQVSHDLRTPLASMQGYIESLKLRRDRLSPQEQDRFLDIALKEGRRLSRLVDELFELAALEAREKQPVPEPFPLAELVHDVVQKHDQTARDNQLTLTLSGDPALPTAYADLAMTERVLDNLISNAIAYSPAGGRIDVVVGQAGGEPEVCVRDSGTGISEQDLPHIFDPFYRGEATDGSGHAGLGLAIARRIMTLQGGDIRVENLASGGASFCIRLPAYTSPSSDVINTS</sequence>
<dbReference type="Gene3D" id="3.30.565.10">
    <property type="entry name" value="Histidine kinase-like ATPase, C-terminal domain"/>
    <property type="match status" value="1"/>
</dbReference>
<dbReference type="PROSITE" id="PS50109">
    <property type="entry name" value="HIS_KIN"/>
    <property type="match status" value="1"/>
</dbReference>
<dbReference type="Gene3D" id="1.10.287.130">
    <property type="match status" value="1"/>
</dbReference>
<feature type="transmembrane region" description="Helical" evidence="11">
    <location>
        <begin position="178"/>
        <end position="201"/>
    </location>
</feature>
<dbReference type="PANTHER" id="PTHR42878:SF7">
    <property type="entry name" value="SENSOR HISTIDINE KINASE GLRK"/>
    <property type="match status" value="1"/>
</dbReference>
<dbReference type="CDD" id="cd00082">
    <property type="entry name" value="HisKA"/>
    <property type="match status" value="1"/>
</dbReference>
<evidence type="ECO:0000256" key="7">
    <source>
        <dbReference type="ARBA" id="ARBA00022840"/>
    </source>
</evidence>
<dbReference type="InterPro" id="IPR005467">
    <property type="entry name" value="His_kinase_dom"/>
</dbReference>